<protein>
    <submittedName>
        <fullName evidence="1">Uncharacterized protein</fullName>
    </submittedName>
</protein>
<evidence type="ECO:0000313" key="2">
    <source>
        <dbReference type="Proteomes" id="UP000238523"/>
    </source>
</evidence>
<name>A0A2K9Z1H8_RHILE</name>
<dbReference type="Proteomes" id="UP000238523">
    <property type="component" value="Chromosome"/>
</dbReference>
<dbReference type="AlphaFoldDB" id="A0A2K9Z1H8"/>
<gene>
    <name evidence="1" type="ORF">CUJ84_Chr001693</name>
</gene>
<dbReference type="EMBL" id="CP025012">
    <property type="protein sequence ID" value="AUW42076.1"/>
    <property type="molecule type" value="Genomic_DNA"/>
</dbReference>
<reference evidence="1 2" key="1">
    <citation type="submission" date="2017-11" db="EMBL/GenBank/DDBJ databases">
        <title>Complete genome of Rhizobium leguminosarum Norway, an ineffective micro-symbiont.</title>
        <authorList>
            <person name="Hoffrichter A."/>
            <person name="Liang J."/>
            <person name="Brachmann A."/>
            <person name="Marin M."/>
        </authorList>
    </citation>
    <scope>NUCLEOTIDE SEQUENCE [LARGE SCALE GENOMIC DNA]</scope>
    <source>
        <strain evidence="1 2">Norway</strain>
    </source>
</reference>
<organism evidence="1 2">
    <name type="scientific">Rhizobium leguminosarum</name>
    <dbReference type="NCBI Taxonomy" id="384"/>
    <lineage>
        <taxon>Bacteria</taxon>
        <taxon>Pseudomonadati</taxon>
        <taxon>Pseudomonadota</taxon>
        <taxon>Alphaproteobacteria</taxon>
        <taxon>Hyphomicrobiales</taxon>
        <taxon>Rhizobiaceae</taxon>
        <taxon>Rhizobium/Agrobacterium group</taxon>
        <taxon>Rhizobium</taxon>
    </lineage>
</organism>
<proteinExistence type="predicted"/>
<evidence type="ECO:0000313" key="1">
    <source>
        <dbReference type="EMBL" id="AUW42076.1"/>
    </source>
</evidence>
<sequence>MRALVAWLIGQSIERQCDCMDRPRGYPTKCYRLAALATGFLAGRRAARYSANILYGRWASSAYPEIAGSFH</sequence>
<accession>A0A2K9Z1H8</accession>